<dbReference type="GO" id="GO:0003677">
    <property type="term" value="F:DNA binding"/>
    <property type="evidence" value="ECO:0007669"/>
    <property type="project" value="UniProtKB-UniRule"/>
</dbReference>
<dbReference type="PANTHER" id="PTHR33217:SF7">
    <property type="entry name" value="TRANSPOSASE FOR INSERTION SEQUENCE ELEMENT IS1081"/>
    <property type="match status" value="1"/>
</dbReference>
<dbReference type="Pfam" id="PF00872">
    <property type="entry name" value="Transposase_mut"/>
    <property type="match status" value="1"/>
</dbReference>
<dbReference type="Proteomes" id="UP000183760">
    <property type="component" value="Unassembled WGS sequence"/>
</dbReference>
<protein>
    <recommendedName>
        <fullName evidence="6">Mutator family transposase</fullName>
    </recommendedName>
</protein>
<accession>A0A511STX4</accession>
<dbReference type="EMBL" id="BJXR01000002">
    <property type="protein sequence ID" value="GEN04967.1"/>
    <property type="molecule type" value="Genomic_DNA"/>
</dbReference>
<dbReference type="Proteomes" id="UP000321514">
    <property type="component" value="Unassembled WGS sequence"/>
</dbReference>
<evidence type="ECO:0000313" key="9">
    <source>
        <dbReference type="Proteomes" id="UP000183760"/>
    </source>
</evidence>
<keyword evidence="5 6" id="KW-0233">DNA recombination</keyword>
<sequence length="207" mass="23031">MEDTGFVAPSHEEVRTDVRALFLGAIRMTLEMLLEEEIRGLVGAGRWQQVAGRKDQRNGSYLRGLLTSMGHLEVAVPRTRASGSAEAVLGRYKRRSEELDEAITSAYVQGVSTRKMGRVTRALMGEEVSRSTVSRVTKSLEEKVEGLRTQPLTQAFPYVYLDATFLGARWARTVQNVSALVAYGVGEDGHRHLLVETILKRRGVWIA</sequence>
<evidence type="ECO:0000313" key="10">
    <source>
        <dbReference type="Proteomes" id="UP000321514"/>
    </source>
</evidence>
<gene>
    <name evidence="7" type="ORF">MFU01_00040</name>
    <name evidence="8" type="ORF">SAMN05443572_1011503</name>
</gene>
<organism evidence="7 10">
    <name type="scientific">Myxococcus fulvus</name>
    <dbReference type="NCBI Taxonomy" id="33"/>
    <lineage>
        <taxon>Bacteria</taxon>
        <taxon>Pseudomonadati</taxon>
        <taxon>Myxococcota</taxon>
        <taxon>Myxococcia</taxon>
        <taxon>Myxococcales</taxon>
        <taxon>Cystobacterineae</taxon>
        <taxon>Myxococcaceae</taxon>
        <taxon>Myxococcus</taxon>
    </lineage>
</organism>
<evidence type="ECO:0000313" key="8">
    <source>
        <dbReference type="EMBL" id="SET22353.1"/>
    </source>
</evidence>
<dbReference type="InterPro" id="IPR001207">
    <property type="entry name" value="Transposase_mutator"/>
</dbReference>
<comment type="similarity">
    <text evidence="2 6">Belongs to the transposase mutator family.</text>
</comment>
<reference evidence="8 9" key="1">
    <citation type="submission" date="2016-10" db="EMBL/GenBank/DDBJ databases">
        <authorList>
            <person name="Varghese N."/>
            <person name="Submissions S."/>
        </authorList>
    </citation>
    <scope>NUCLEOTIDE SEQUENCE [LARGE SCALE GENOMIC DNA]</scope>
    <source>
        <strain evidence="8 9">DSM 16525</strain>
    </source>
</reference>
<keyword evidence="9" id="KW-1185">Reference proteome</keyword>
<dbReference type="PANTHER" id="PTHR33217">
    <property type="entry name" value="TRANSPOSASE FOR INSERTION SEQUENCE ELEMENT IS1081"/>
    <property type="match status" value="1"/>
</dbReference>
<dbReference type="EMBL" id="FOIB01000001">
    <property type="protein sequence ID" value="SET22353.1"/>
    <property type="molecule type" value="Genomic_DNA"/>
</dbReference>
<keyword evidence="6" id="KW-0814">Transposable element</keyword>
<keyword evidence="3 6" id="KW-0815">Transposition</keyword>
<keyword evidence="4 6" id="KW-0238">DNA-binding</keyword>
<evidence type="ECO:0000256" key="6">
    <source>
        <dbReference type="RuleBase" id="RU365089"/>
    </source>
</evidence>
<comment type="caution">
    <text evidence="7">The sequence shown here is derived from an EMBL/GenBank/DDBJ whole genome shotgun (WGS) entry which is preliminary data.</text>
</comment>
<evidence type="ECO:0000256" key="2">
    <source>
        <dbReference type="ARBA" id="ARBA00010961"/>
    </source>
</evidence>
<dbReference type="GO" id="GO:0006313">
    <property type="term" value="P:DNA transposition"/>
    <property type="evidence" value="ECO:0007669"/>
    <property type="project" value="UniProtKB-UniRule"/>
</dbReference>
<dbReference type="AlphaFoldDB" id="A0A511STX4"/>
<comment type="function">
    <text evidence="1 6">Required for the transposition of the insertion element.</text>
</comment>
<name>A0A511STX4_MYXFU</name>
<evidence type="ECO:0000313" key="7">
    <source>
        <dbReference type="EMBL" id="GEN04967.1"/>
    </source>
</evidence>
<evidence type="ECO:0000256" key="5">
    <source>
        <dbReference type="ARBA" id="ARBA00023172"/>
    </source>
</evidence>
<evidence type="ECO:0000256" key="1">
    <source>
        <dbReference type="ARBA" id="ARBA00002190"/>
    </source>
</evidence>
<proteinExistence type="inferred from homology"/>
<dbReference type="GO" id="GO:0004803">
    <property type="term" value="F:transposase activity"/>
    <property type="evidence" value="ECO:0007669"/>
    <property type="project" value="UniProtKB-UniRule"/>
</dbReference>
<evidence type="ECO:0000256" key="3">
    <source>
        <dbReference type="ARBA" id="ARBA00022578"/>
    </source>
</evidence>
<reference evidence="7 10" key="2">
    <citation type="submission" date="2019-07" db="EMBL/GenBank/DDBJ databases">
        <title>Whole genome shotgun sequence of Myxococcus fulvus NBRC 100333.</title>
        <authorList>
            <person name="Hosoyama A."/>
            <person name="Uohara A."/>
            <person name="Ohji S."/>
            <person name="Ichikawa N."/>
        </authorList>
    </citation>
    <scope>NUCLEOTIDE SEQUENCE [LARGE SCALE GENOMIC DNA]</scope>
    <source>
        <strain evidence="7 10">NBRC 100333</strain>
    </source>
</reference>
<evidence type="ECO:0000256" key="4">
    <source>
        <dbReference type="ARBA" id="ARBA00023125"/>
    </source>
</evidence>